<dbReference type="Pfam" id="PF25231">
    <property type="entry name" value="DUF7847"/>
    <property type="match status" value="1"/>
</dbReference>
<feature type="transmembrane region" description="Helical" evidence="1">
    <location>
        <begin position="88"/>
        <end position="114"/>
    </location>
</feature>
<evidence type="ECO:0000259" key="2">
    <source>
        <dbReference type="Pfam" id="PF25231"/>
    </source>
</evidence>
<evidence type="ECO:0000313" key="5">
    <source>
        <dbReference type="Proteomes" id="UP000070513"/>
    </source>
</evidence>
<reference evidence="3 5" key="3">
    <citation type="journal article" date="2016" name="Genome Announc.">
        <title>Draft Genome Sequence of a Biocontrol Rhizobacterium, Chryseobacterium kwangjuense Strain KJ1R5, Isolated from Pepper (Capsicum annuum).</title>
        <authorList>
            <person name="Jeong J.J."/>
            <person name="Park H."/>
            <person name="Park B.H."/>
            <person name="Mannaa M."/>
            <person name="Sang M.K."/>
            <person name="Choi I.G."/>
            <person name="Kim K.D."/>
        </authorList>
    </citation>
    <scope>NUCLEOTIDE SEQUENCE [LARGE SCALE GENOMIC DNA]</scope>
    <source>
        <strain evidence="3 5">KJ1R5</strain>
    </source>
</reference>
<evidence type="ECO:0000313" key="3">
    <source>
        <dbReference type="EMBL" id="KXH83539.1"/>
    </source>
</evidence>
<keyword evidence="1" id="KW-1133">Transmembrane helix</keyword>
<feature type="domain" description="DUF7847" evidence="2">
    <location>
        <begin position="49"/>
        <end position="211"/>
    </location>
</feature>
<comment type="caution">
    <text evidence="3">The sequence shown here is derived from an EMBL/GenBank/DDBJ whole genome shotgun (WGS) entry which is preliminary data.</text>
</comment>
<keyword evidence="1" id="KW-0472">Membrane</keyword>
<evidence type="ECO:0000313" key="6">
    <source>
        <dbReference type="Proteomes" id="UP001634154"/>
    </source>
</evidence>
<proteinExistence type="predicted"/>
<gene>
    <name evidence="4" type="ORF">ACKW6Q_16155</name>
    <name evidence="3" type="ORF">AU378_14215</name>
</gene>
<keyword evidence="1" id="KW-0812">Transmembrane</keyword>
<evidence type="ECO:0000313" key="4">
    <source>
        <dbReference type="EMBL" id="MFN1218499.1"/>
    </source>
</evidence>
<organism evidence="3 5">
    <name type="scientific">Chryseobacterium kwangjuense</name>
    <dbReference type="NCBI Taxonomy" id="267125"/>
    <lineage>
        <taxon>Bacteria</taxon>
        <taxon>Pseudomonadati</taxon>
        <taxon>Bacteroidota</taxon>
        <taxon>Flavobacteriia</taxon>
        <taxon>Flavobacteriales</taxon>
        <taxon>Weeksellaceae</taxon>
        <taxon>Chryseobacterium group</taxon>
        <taxon>Chryseobacterium</taxon>
    </lineage>
</organism>
<dbReference type="AlphaFoldDB" id="A0A135WF53"/>
<reference evidence="3" key="2">
    <citation type="submission" date="2015-12" db="EMBL/GenBank/DDBJ databases">
        <authorList>
            <person name="Shamseldin A."/>
            <person name="Moawad H."/>
            <person name="Abd El-Rahim W.M."/>
            <person name="Sadowsky M.J."/>
        </authorList>
    </citation>
    <scope>NUCLEOTIDE SEQUENCE</scope>
    <source>
        <strain evidence="3">KJ1R5</strain>
    </source>
</reference>
<dbReference type="Proteomes" id="UP000070513">
    <property type="component" value="Unassembled WGS sequence"/>
</dbReference>
<reference evidence="5" key="1">
    <citation type="submission" date="2015-12" db="EMBL/GenBank/DDBJ databases">
        <title>Genome sequence of a biocontrol rhizobacterium Chryseobacterium kwangjuense strain KJ1R5 isolated from pepper (Capsicum annuum L.).</title>
        <authorList>
            <person name="Jeong J.-J."/>
            <person name="Park H."/>
            <person name="Mannaa M."/>
            <person name="Sang M.K."/>
            <person name="Choi I.-G."/>
            <person name="Kim K.D."/>
        </authorList>
    </citation>
    <scope>NUCLEOTIDE SEQUENCE [LARGE SCALE GENOMIC DNA]</scope>
    <source>
        <strain evidence="5">KJ1R5</strain>
    </source>
</reference>
<dbReference type="OrthoDB" id="1274380at2"/>
<sequence length="233" mass="25698">MKNLELLSTKGYDFNIGKYLSDGMELFKKDIGGFIVATILLFVMNFIPFCGILGMGNFYKICKKVDGGEKVSAGDIFDFTDFVMYLKLFLLILAVVIVAMIPIQISLLPVIFAANATDGSFSETGGALFAGGMGIWVLLVIILMLAVSVSMFFIQPLISLHRMTSVREAFMLSWKLARRNFLKIFVFSIIVGFISQLGVIVCGIGILFSIPVGICMKYAAYKDVLESVNQKMV</sequence>
<dbReference type="RefSeq" id="WP_062651994.1">
    <property type="nucleotide sequence ID" value="NZ_JBJXVJ010000003.1"/>
</dbReference>
<feature type="transmembrane region" description="Helical" evidence="1">
    <location>
        <begin position="181"/>
        <end position="208"/>
    </location>
</feature>
<dbReference type="InterPro" id="IPR057169">
    <property type="entry name" value="DUF7847"/>
</dbReference>
<dbReference type="Proteomes" id="UP001634154">
    <property type="component" value="Unassembled WGS sequence"/>
</dbReference>
<name>A0A135WF53_9FLAO</name>
<protein>
    <submittedName>
        <fullName evidence="4">DUF4013 domain-containing protein</fullName>
    </submittedName>
</protein>
<reference evidence="4 6" key="4">
    <citation type="submission" date="2024-12" db="EMBL/GenBank/DDBJ databases">
        <title>Draft genome sequence of Chryseobacterium kwangjuense AG447.</title>
        <authorList>
            <person name="Cheptsov V.S."/>
            <person name="Belov A."/>
            <person name="Zavarzina A.G."/>
        </authorList>
    </citation>
    <scope>NUCLEOTIDE SEQUENCE [LARGE SCALE GENOMIC DNA]</scope>
    <source>
        <strain evidence="4 6">AG447</strain>
    </source>
</reference>
<accession>A0A135WF53</accession>
<keyword evidence="6" id="KW-1185">Reference proteome</keyword>
<feature type="transmembrane region" description="Helical" evidence="1">
    <location>
        <begin position="31"/>
        <end position="54"/>
    </location>
</feature>
<feature type="transmembrane region" description="Helical" evidence="1">
    <location>
        <begin position="134"/>
        <end position="160"/>
    </location>
</feature>
<dbReference type="EMBL" id="LPUR01000011">
    <property type="protein sequence ID" value="KXH83539.1"/>
    <property type="molecule type" value="Genomic_DNA"/>
</dbReference>
<evidence type="ECO:0000256" key="1">
    <source>
        <dbReference type="SAM" id="Phobius"/>
    </source>
</evidence>
<dbReference type="EMBL" id="JBJXVJ010000003">
    <property type="protein sequence ID" value="MFN1218499.1"/>
    <property type="molecule type" value="Genomic_DNA"/>
</dbReference>